<reference evidence="2" key="2">
    <citation type="journal article" date="2015" name="Fish Shellfish Immunol.">
        <title>Early steps in the European eel (Anguilla anguilla)-Vibrio vulnificus interaction in the gills: Role of the RtxA13 toxin.</title>
        <authorList>
            <person name="Callol A."/>
            <person name="Pajuelo D."/>
            <person name="Ebbesson L."/>
            <person name="Teles M."/>
            <person name="MacKenzie S."/>
            <person name="Amaro C."/>
        </authorList>
    </citation>
    <scope>NUCLEOTIDE SEQUENCE</scope>
</reference>
<evidence type="ECO:0000313" key="2">
    <source>
        <dbReference type="EMBL" id="JAH93868.1"/>
    </source>
</evidence>
<reference evidence="2" key="1">
    <citation type="submission" date="2014-11" db="EMBL/GenBank/DDBJ databases">
        <authorList>
            <person name="Amaro Gonzalez C."/>
        </authorList>
    </citation>
    <scope>NUCLEOTIDE SEQUENCE</scope>
</reference>
<accession>A0A0E9WWS8</accession>
<name>A0A0E9WWS8_ANGAN</name>
<evidence type="ECO:0000256" key="1">
    <source>
        <dbReference type="SAM" id="Phobius"/>
    </source>
</evidence>
<proteinExistence type="predicted"/>
<feature type="transmembrane region" description="Helical" evidence="1">
    <location>
        <begin position="20"/>
        <end position="38"/>
    </location>
</feature>
<protein>
    <submittedName>
        <fullName evidence="2">Uncharacterized protein</fullName>
    </submittedName>
</protein>
<dbReference type="AlphaFoldDB" id="A0A0E9WWS8"/>
<dbReference type="EMBL" id="GBXM01014709">
    <property type="protein sequence ID" value="JAH93868.1"/>
    <property type="molecule type" value="Transcribed_RNA"/>
</dbReference>
<sequence>MSDYLPNPPSNLHNLYKYHTQAKMFILFLNIVIISYFSEINGVEPKVSLKQSCGTILALSIKMAPSFN</sequence>
<keyword evidence="1" id="KW-0812">Transmembrane</keyword>
<keyword evidence="1" id="KW-0472">Membrane</keyword>
<organism evidence="2">
    <name type="scientific">Anguilla anguilla</name>
    <name type="common">European freshwater eel</name>
    <name type="synonym">Muraena anguilla</name>
    <dbReference type="NCBI Taxonomy" id="7936"/>
    <lineage>
        <taxon>Eukaryota</taxon>
        <taxon>Metazoa</taxon>
        <taxon>Chordata</taxon>
        <taxon>Craniata</taxon>
        <taxon>Vertebrata</taxon>
        <taxon>Euteleostomi</taxon>
        <taxon>Actinopterygii</taxon>
        <taxon>Neopterygii</taxon>
        <taxon>Teleostei</taxon>
        <taxon>Anguilliformes</taxon>
        <taxon>Anguillidae</taxon>
        <taxon>Anguilla</taxon>
    </lineage>
</organism>
<keyword evidence="1" id="KW-1133">Transmembrane helix</keyword>